<evidence type="ECO:0000313" key="2">
    <source>
        <dbReference type="EMBL" id="EMI55156.1"/>
    </source>
</evidence>
<dbReference type="PATRIC" id="fig|1263870.3.peg.3703"/>
<keyword evidence="3" id="KW-1185">Reference proteome</keyword>
<name>M5UBC6_9BACT</name>
<comment type="caution">
    <text evidence="2">The sequence shown here is derived from an EMBL/GenBank/DDBJ whole genome shotgun (WGS) entry which is preliminary data.</text>
</comment>
<feature type="region of interest" description="Disordered" evidence="1">
    <location>
        <begin position="58"/>
        <end position="110"/>
    </location>
</feature>
<dbReference type="Proteomes" id="UP000011885">
    <property type="component" value="Unassembled WGS sequence"/>
</dbReference>
<protein>
    <submittedName>
        <fullName evidence="2">Protein containing DUF1551</fullName>
    </submittedName>
</protein>
<evidence type="ECO:0000256" key="1">
    <source>
        <dbReference type="SAM" id="MobiDB-lite"/>
    </source>
</evidence>
<dbReference type="Pfam" id="PF07585">
    <property type="entry name" value="BBP7"/>
    <property type="match status" value="1"/>
</dbReference>
<dbReference type="AlphaFoldDB" id="M5UBC6"/>
<sequence>MNSAMNHQSDQKLVWRVWGPGVWRSLSRPAFRPQPELRCAVTLGITLCVAISVPNVTSAQVRTKAPDRGTYNPSGGPSTPPPAPTTRGYRSSSVPAVTEETYETTNDLAGENQLVEPVVLQPLPSLARRAGARVHPASGGDQSDAAETRVATSPKLREVRDPRAIRLSQVGSEDSVSQSTGRVGGPLVQAASFERPSGNNDSTPTLHSPQTRRVIGRQLNPNGTRPRVTTRQRETLIHQPLTDAVHAQVVGSGTSGWTGEQWDDSYVVACDGCGGVGCDSCDGLYGGCDGYCDDGCDSCGHYGGHSNASLCFDPCRWFGSVELLLLFRDGDLIPSLVTTSPAGTSGDVAGELPDATTLFGGENFFKDMTAGGRVTLGTWLDNCQSRSLVFRGWTSTESDDAFSAREEINSGGILAVPLTTADAANAALIAFPDSDEDFGRFGSVSASASSNVFGGDISVRQFWTGGLGTTFDIFYGYQYMRLEEDLTLSTSSTKTQDPFPDAIGSNLSTTDMFEAHNEFHGGQIGMAGRYREGCWSFDWLGKLGFGQVRRSAVRRGSSVITTDTPPSSVLDTGLLINDTNSGSFENSTFGWVPEFDMSIGWHKYPRFDVTFGYNIIAMTDAVRLSGVMDPVNTSDTPRTTLVDDTFFMQGIHFGIRHVY</sequence>
<accession>M5UBC6</accession>
<dbReference type="InterPro" id="IPR011446">
    <property type="entry name" value="BBP7"/>
</dbReference>
<reference evidence="2 3" key="1">
    <citation type="journal article" date="2013" name="Mar. Genomics">
        <title>Expression of sulfatases in Rhodopirellula baltica and the diversity of sulfatases in the genus Rhodopirellula.</title>
        <authorList>
            <person name="Wegner C.E."/>
            <person name="Richter-Heitmann T."/>
            <person name="Klindworth A."/>
            <person name="Klockow C."/>
            <person name="Richter M."/>
            <person name="Achstetter T."/>
            <person name="Glockner F.O."/>
            <person name="Harder J."/>
        </authorList>
    </citation>
    <scope>NUCLEOTIDE SEQUENCE [LARGE SCALE GENOMIC DNA]</scope>
    <source>
        <strain evidence="2 3">SM41</strain>
    </source>
</reference>
<proteinExistence type="predicted"/>
<gene>
    <name evidence="2" type="ORF">RSSM_03480</name>
</gene>
<dbReference type="EMBL" id="ANOH01000228">
    <property type="protein sequence ID" value="EMI55156.1"/>
    <property type="molecule type" value="Genomic_DNA"/>
</dbReference>
<feature type="region of interest" description="Disordered" evidence="1">
    <location>
        <begin position="129"/>
        <end position="154"/>
    </location>
</feature>
<evidence type="ECO:0000313" key="3">
    <source>
        <dbReference type="Proteomes" id="UP000011885"/>
    </source>
</evidence>
<organism evidence="2 3">
    <name type="scientific">Rhodopirellula sallentina SM41</name>
    <dbReference type="NCBI Taxonomy" id="1263870"/>
    <lineage>
        <taxon>Bacteria</taxon>
        <taxon>Pseudomonadati</taxon>
        <taxon>Planctomycetota</taxon>
        <taxon>Planctomycetia</taxon>
        <taxon>Pirellulales</taxon>
        <taxon>Pirellulaceae</taxon>
        <taxon>Rhodopirellula</taxon>
    </lineage>
</organism>